<feature type="compositionally biased region" description="Low complexity" evidence="2">
    <location>
        <begin position="1"/>
        <end position="10"/>
    </location>
</feature>
<dbReference type="OrthoDB" id="1922977at2759"/>
<feature type="compositionally biased region" description="Low complexity" evidence="2">
    <location>
        <begin position="179"/>
        <end position="190"/>
    </location>
</feature>
<dbReference type="InterPro" id="IPR039278">
    <property type="entry name" value="Red1"/>
</dbReference>
<feature type="compositionally biased region" description="Polar residues" evidence="2">
    <location>
        <begin position="695"/>
        <end position="709"/>
    </location>
</feature>
<feature type="compositionally biased region" description="Polar residues" evidence="2">
    <location>
        <begin position="898"/>
        <end position="917"/>
    </location>
</feature>
<feature type="compositionally biased region" description="Polar residues" evidence="2">
    <location>
        <begin position="718"/>
        <end position="731"/>
    </location>
</feature>
<feature type="compositionally biased region" description="Low complexity" evidence="2">
    <location>
        <begin position="952"/>
        <end position="962"/>
    </location>
</feature>
<accession>A0A6A6VE93</accession>
<evidence type="ECO:0000256" key="1">
    <source>
        <dbReference type="SAM" id="Coils"/>
    </source>
</evidence>
<name>A0A6A6VE93_9PLEO</name>
<dbReference type="PANTHER" id="PTHR21563">
    <property type="entry name" value="ZINC FINGER C3H1 DOMAIN-CONTAINING PROTEIN"/>
    <property type="match status" value="1"/>
</dbReference>
<dbReference type="Proteomes" id="UP000799440">
    <property type="component" value="Unassembled WGS sequence"/>
</dbReference>
<dbReference type="PANTHER" id="PTHR21563:SF3">
    <property type="entry name" value="ZINC FINGER C3H1 DOMAIN-CONTAINING PROTEIN"/>
    <property type="match status" value="1"/>
</dbReference>
<feature type="region of interest" description="Disordered" evidence="2">
    <location>
        <begin position="162"/>
        <end position="228"/>
    </location>
</feature>
<feature type="compositionally biased region" description="Low complexity" evidence="2">
    <location>
        <begin position="855"/>
        <end position="870"/>
    </location>
</feature>
<organism evidence="4 5">
    <name type="scientific">Sporormia fimetaria CBS 119925</name>
    <dbReference type="NCBI Taxonomy" id="1340428"/>
    <lineage>
        <taxon>Eukaryota</taxon>
        <taxon>Fungi</taxon>
        <taxon>Dikarya</taxon>
        <taxon>Ascomycota</taxon>
        <taxon>Pezizomycotina</taxon>
        <taxon>Dothideomycetes</taxon>
        <taxon>Pleosporomycetidae</taxon>
        <taxon>Pleosporales</taxon>
        <taxon>Sporormiaceae</taxon>
        <taxon>Sporormia</taxon>
    </lineage>
</organism>
<dbReference type="GO" id="GO:0000178">
    <property type="term" value="C:exosome (RNase complex)"/>
    <property type="evidence" value="ECO:0007669"/>
    <property type="project" value="TreeGrafter"/>
</dbReference>
<evidence type="ECO:0000256" key="2">
    <source>
        <dbReference type="SAM" id="MobiDB-lite"/>
    </source>
</evidence>
<evidence type="ECO:0000259" key="3">
    <source>
        <dbReference type="Pfam" id="PF10650"/>
    </source>
</evidence>
<feature type="compositionally biased region" description="Pro residues" evidence="2">
    <location>
        <begin position="11"/>
        <end position="22"/>
    </location>
</feature>
<feature type="coiled-coil region" evidence="1">
    <location>
        <begin position="752"/>
        <end position="786"/>
    </location>
</feature>
<feature type="compositionally biased region" description="Acidic residues" evidence="2">
    <location>
        <begin position="880"/>
        <end position="893"/>
    </location>
</feature>
<feature type="region of interest" description="Disordered" evidence="2">
    <location>
        <begin position="1"/>
        <end position="39"/>
    </location>
</feature>
<feature type="region of interest" description="Disordered" evidence="2">
    <location>
        <begin position="274"/>
        <end position="431"/>
    </location>
</feature>
<feature type="compositionally biased region" description="Low complexity" evidence="2">
    <location>
        <begin position="450"/>
        <end position="469"/>
    </location>
</feature>
<dbReference type="EMBL" id="MU006570">
    <property type="protein sequence ID" value="KAF2748089.1"/>
    <property type="molecule type" value="Genomic_DNA"/>
</dbReference>
<reference evidence="4" key="1">
    <citation type="journal article" date="2020" name="Stud. Mycol.">
        <title>101 Dothideomycetes genomes: a test case for predicting lifestyles and emergence of pathogens.</title>
        <authorList>
            <person name="Haridas S."/>
            <person name="Albert R."/>
            <person name="Binder M."/>
            <person name="Bloem J."/>
            <person name="Labutti K."/>
            <person name="Salamov A."/>
            <person name="Andreopoulos B."/>
            <person name="Baker S."/>
            <person name="Barry K."/>
            <person name="Bills G."/>
            <person name="Bluhm B."/>
            <person name="Cannon C."/>
            <person name="Castanera R."/>
            <person name="Culley D."/>
            <person name="Daum C."/>
            <person name="Ezra D."/>
            <person name="Gonzalez J."/>
            <person name="Henrissat B."/>
            <person name="Kuo A."/>
            <person name="Liang C."/>
            <person name="Lipzen A."/>
            <person name="Lutzoni F."/>
            <person name="Magnuson J."/>
            <person name="Mondo S."/>
            <person name="Nolan M."/>
            <person name="Ohm R."/>
            <person name="Pangilinan J."/>
            <person name="Park H.-J."/>
            <person name="Ramirez L."/>
            <person name="Alfaro M."/>
            <person name="Sun H."/>
            <person name="Tritt A."/>
            <person name="Yoshinaga Y."/>
            <person name="Zwiers L.-H."/>
            <person name="Turgeon B."/>
            <person name="Goodwin S."/>
            <person name="Spatafora J."/>
            <person name="Crous P."/>
            <person name="Grigoriev I."/>
        </authorList>
    </citation>
    <scope>NUCLEOTIDE SEQUENCE</scope>
    <source>
        <strain evidence="4">CBS 119925</strain>
    </source>
</reference>
<keyword evidence="1" id="KW-0175">Coiled coil</keyword>
<feature type="compositionally biased region" description="Low complexity" evidence="2">
    <location>
        <begin position="991"/>
        <end position="1008"/>
    </location>
</feature>
<feature type="region of interest" description="Disordered" evidence="2">
    <location>
        <begin position="791"/>
        <end position="1079"/>
    </location>
</feature>
<evidence type="ECO:0000313" key="4">
    <source>
        <dbReference type="EMBL" id="KAF2748089.1"/>
    </source>
</evidence>
<dbReference type="GO" id="GO:0005634">
    <property type="term" value="C:nucleus"/>
    <property type="evidence" value="ECO:0007669"/>
    <property type="project" value="TreeGrafter"/>
</dbReference>
<feature type="compositionally biased region" description="Low complexity" evidence="2">
    <location>
        <begin position="289"/>
        <end position="317"/>
    </location>
</feature>
<keyword evidence="5" id="KW-1185">Reference proteome</keyword>
<feature type="domain" description="Putative zinc-finger" evidence="3">
    <location>
        <begin position="1166"/>
        <end position="1185"/>
    </location>
</feature>
<feature type="compositionally biased region" description="Acidic residues" evidence="2">
    <location>
        <begin position="563"/>
        <end position="581"/>
    </location>
</feature>
<protein>
    <recommendedName>
        <fullName evidence="3">Putative zinc-finger domain-containing protein</fullName>
    </recommendedName>
</protein>
<dbReference type="Pfam" id="PF10650">
    <property type="entry name" value="zf-C3H1"/>
    <property type="match status" value="1"/>
</dbReference>
<feature type="region of interest" description="Disordered" evidence="2">
    <location>
        <begin position="445"/>
        <end position="645"/>
    </location>
</feature>
<feature type="compositionally biased region" description="Low complexity" evidence="2">
    <location>
        <begin position="23"/>
        <end position="39"/>
    </location>
</feature>
<feature type="region of interest" description="Disordered" evidence="2">
    <location>
        <begin position="660"/>
        <end position="738"/>
    </location>
</feature>
<dbReference type="InterPro" id="IPR019607">
    <property type="entry name" value="Putative_zinc-finger_domain"/>
</dbReference>
<feature type="compositionally biased region" description="Polar residues" evidence="2">
    <location>
        <begin position="525"/>
        <end position="539"/>
    </location>
</feature>
<sequence length="1259" mass="133936">MADYTQFPQGMPFPPPAFPPPQHQQHPHQQSQHGQQLHPSYQQHRLPGLTIAHQMAPPEQQPSTPSFQHNASLPAGINYQSYAHNMQHMPYSAWPAPPTPSQAYGHPNPPHVYPQTGYVVPPAPVSAPGFYPSALTTNDRGAVPSLVQSGPASRVVDMLDSDKEEGEVSDGDGGQKMGASAAAPPRSVPANFASAQTRQDLPRSGPRQDAPPLQSGGLHTPSTSRERAYTEFTNNLERKRTEAKQFLALLHQNKVDIPKLSEEGLDMAQLRQLFDASGLPTEPRPEPPATRTNTTVAPCPPVEKAAVAAPSPSPVDAQHVPSKPATAVTTNIAQAPAMKSTRSPVDRQEYLARLRAAKTGTQPGPSSLRSGSAQPSADESERPDKPAAATEPTARSGLPAVTGIADSSTNKASPIAAVGSMPKSDAEKAARQTAVIKQRLELLKAQGKFPSQSPSAVPTSTAPSPARPVQGDTQSTDAHSRPEMPPVGGFAKIPGLFMNASPAPMLPGLSAKPSQVPPSDGPASESRSGPVTSRSSNASLPKANPPYTRPLGQSPYDHSSEELIIEVSDDGSDGSEMDLEDIQPGVQPAPAPSAVVSDRGMAATKLSPTSALPSRPDSAKQAQSSVATPVGARTPAAYTPEELTKREKAIQELRLKIAAMSKQKKTAEVEKGAINSNPPPDGSKLPGGSALLPHTDSSNLAKTSATSDPTPEDGPKSAPSSSDRGNVSSNTDKIKQRRAELEAALRSLDSGLDTDNSRLAQLEKEVAELRQKRDQYLQDRAKLVRELESYGISTQGMADEDLQAQKKDIDTQNNLHPPSPAKSAETPSKPPIDALATPLGGKVPDGSTIDNQEKSVSSSDPVSHPSGSNSASEAQHTGVLDEDVVMVDDDGYEPPETMPSTSSGTQSDVNRTSNGNAATPLDDGEDFYSPEPPVPPSQQPNIDQAVGAGTPSVEGDVEMSVSSEDEDEDEEYAPEEIMTSAASASLGAEDPAQTQATPASSSSSATYSTEDEGEIYEPPEPSSKPIDRDSVASDSDPANTELGVPRTQHGKHRALDNGTQDDSSEEERSGHSKRGSISFNAGPVAGVAVADDLAPELQPQSHSSVLTKADESIDTKTDTVRRGFVPYQSPLRMFKSYRYHPRYLEEVPGGFLSLTYSHQIDPDKPLCRFETIGGTCNDPQCESQHYRDMKITGDKLLVQLGTANPGKTPEEKQRWNDGLRKVLQELRQKNIKDDPNAVAIEIATFRRRFLNDETRVVNL</sequence>
<feature type="compositionally biased region" description="Acidic residues" evidence="2">
    <location>
        <begin position="963"/>
        <end position="974"/>
    </location>
</feature>
<evidence type="ECO:0000313" key="5">
    <source>
        <dbReference type="Proteomes" id="UP000799440"/>
    </source>
</evidence>
<gene>
    <name evidence="4" type="ORF">M011DRAFT_485968</name>
</gene>
<proteinExistence type="predicted"/>
<feature type="compositionally biased region" description="Polar residues" evidence="2">
    <location>
        <begin position="359"/>
        <end position="377"/>
    </location>
</feature>
<dbReference type="AlphaFoldDB" id="A0A6A6VE93"/>